<keyword evidence="2" id="KW-0479">Metal-binding</keyword>
<dbReference type="GO" id="GO:0005634">
    <property type="term" value="C:nucleus"/>
    <property type="evidence" value="ECO:0007669"/>
    <property type="project" value="UniProtKB-SubCell"/>
</dbReference>
<keyword evidence="5" id="KW-0539">Nucleus</keyword>
<evidence type="ECO:0000256" key="5">
    <source>
        <dbReference type="ARBA" id="ARBA00023242"/>
    </source>
</evidence>
<dbReference type="HOGENOM" id="CLU_1250460_0_0_1"/>
<dbReference type="PANTHER" id="PTHR46481:SF10">
    <property type="entry name" value="ZINC FINGER BED DOMAIN-CONTAINING PROTEIN 39"/>
    <property type="match status" value="1"/>
</dbReference>
<dbReference type="AlphaFoldDB" id="J4UFQ4"/>
<evidence type="ECO:0000256" key="1">
    <source>
        <dbReference type="ARBA" id="ARBA00004123"/>
    </source>
</evidence>
<keyword evidence="3" id="KW-0863">Zinc-finger</keyword>
<comment type="subcellular location">
    <subcellularLocation>
        <location evidence="1">Nucleus</location>
    </subcellularLocation>
</comment>
<dbReference type="SUPFAM" id="SSF53098">
    <property type="entry name" value="Ribonuclease H-like"/>
    <property type="match status" value="1"/>
</dbReference>
<dbReference type="InterPro" id="IPR052035">
    <property type="entry name" value="ZnF_BED_domain_contain"/>
</dbReference>
<evidence type="ECO:0000313" key="7">
    <source>
        <dbReference type="Proteomes" id="UP000002762"/>
    </source>
</evidence>
<reference evidence="6 7" key="1">
    <citation type="journal article" date="2012" name="Sci. Rep.">
        <title>Genomic perspectives on the evolution of fungal entomopathogenicity in Beauveria bassiana.</title>
        <authorList>
            <person name="Xiao G."/>
            <person name="Ying S.H."/>
            <person name="Zheng P."/>
            <person name="Wang Z.L."/>
            <person name="Zhang S."/>
            <person name="Xie X.Q."/>
            <person name="Shang Y."/>
            <person name="St Leger R.J."/>
            <person name="Zhao G.P."/>
            <person name="Wang C."/>
            <person name="Feng M.G."/>
        </authorList>
    </citation>
    <scope>NUCLEOTIDE SEQUENCE [LARGE SCALE GENOMIC DNA]</scope>
    <source>
        <strain evidence="6 7">ARSEF 2860</strain>
    </source>
</reference>
<evidence type="ECO:0000313" key="6">
    <source>
        <dbReference type="EMBL" id="EJP61432.1"/>
    </source>
</evidence>
<gene>
    <name evidence="6" type="ORF">BBA_09622</name>
</gene>
<accession>J4UFQ4</accession>
<keyword evidence="4" id="KW-0862">Zinc</keyword>
<dbReference type="GeneID" id="19892634"/>
<protein>
    <submittedName>
        <fullName evidence="6">Transposase-like protein</fullName>
    </submittedName>
</protein>
<organism evidence="6 7">
    <name type="scientific">Beauveria bassiana (strain ARSEF 2860)</name>
    <name type="common">White muscardine disease fungus</name>
    <name type="synonym">Tritirachium shiotae</name>
    <dbReference type="NCBI Taxonomy" id="655819"/>
    <lineage>
        <taxon>Eukaryota</taxon>
        <taxon>Fungi</taxon>
        <taxon>Dikarya</taxon>
        <taxon>Ascomycota</taxon>
        <taxon>Pezizomycotina</taxon>
        <taxon>Sordariomycetes</taxon>
        <taxon>Hypocreomycetidae</taxon>
        <taxon>Hypocreales</taxon>
        <taxon>Cordycipitaceae</taxon>
        <taxon>Beauveria</taxon>
    </lineage>
</organism>
<evidence type="ECO:0000256" key="4">
    <source>
        <dbReference type="ARBA" id="ARBA00022833"/>
    </source>
</evidence>
<dbReference type="STRING" id="655819.J4UFQ4"/>
<dbReference type="InterPro" id="IPR012337">
    <property type="entry name" value="RNaseH-like_sf"/>
</dbReference>
<sequence>MRTAHGITIEEEERPAKKALQQSLEVAFMHAEQKSREIATRSEESILRNTIQLDAFYEAQIQLITRRRLPLNCVSGPEYQALLCAVNPKAEEVLVQSGTTVFAHIERSYLLHREAIKSQLQAAKSKIHFSIDLWSSPHRKAFLGICGQWVDEHYNLREALLGLPNVRHSHSGETMSGHLLDTIRYFGIADNVGYFTISIFSIPAMSAEAERVFSGARRTVS</sequence>
<dbReference type="RefSeq" id="XP_008602941.1">
    <property type="nucleotide sequence ID" value="XM_008604719.1"/>
</dbReference>
<dbReference type="PANTHER" id="PTHR46481">
    <property type="entry name" value="ZINC FINGER BED DOMAIN-CONTAINING PROTEIN 4"/>
    <property type="match status" value="1"/>
</dbReference>
<keyword evidence="7" id="KW-1185">Reference proteome</keyword>
<dbReference type="GO" id="GO:0008270">
    <property type="term" value="F:zinc ion binding"/>
    <property type="evidence" value="ECO:0007669"/>
    <property type="project" value="UniProtKB-KW"/>
</dbReference>
<dbReference type="Proteomes" id="UP000002762">
    <property type="component" value="Unassembled WGS sequence"/>
</dbReference>
<proteinExistence type="predicted"/>
<evidence type="ECO:0000256" key="2">
    <source>
        <dbReference type="ARBA" id="ARBA00022723"/>
    </source>
</evidence>
<dbReference type="InParanoid" id="J4UFQ4"/>
<dbReference type="EMBL" id="JH725209">
    <property type="protein sequence ID" value="EJP61432.1"/>
    <property type="molecule type" value="Genomic_DNA"/>
</dbReference>
<evidence type="ECO:0000256" key="3">
    <source>
        <dbReference type="ARBA" id="ARBA00022771"/>
    </source>
</evidence>
<name>J4UFQ4_BEAB2</name>